<proteinExistence type="predicted"/>
<evidence type="ECO:0000313" key="2">
    <source>
        <dbReference type="Proteomes" id="UP000219356"/>
    </source>
</evidence>
<evidence type="ECO:0000313" key="1">
    <source>
        <dbReference type="EMBL" id="SNZ09147.1"/>
    </source>
</evidence>
<gene>
    <name evidence="1" type="ORF">SAMN05421503_1122</name>
</gene>
<name>A0A285NJL0_9BACI</name>
<dbReference type="EMBL" id="OBEK01000002">
    <property type="protein sequence ID" value="SNZ09147.1"/>
    <property type="molecule type" value="Genomic_DNA"/>
</dbReference>
<sequence>MKTFKLAELILYPTNQDSVEGKEMQLTEGLIINKEEDNEWVVEAVLDKEDLAIVSKLSHDGNVVIAQVRITKPENRPALFLVQVQEVNDLEEEGNVIMRGNLRREDRNDLLMTIQRLRKEGKEEGEILLCGTGLAE</sequence>
<dbReference type="AlphaFoldDB" id="A0A285NJL0"/>
<dbReference type="OrthoDB" id="2427395at2"/>
<reference evidence="2" key="1">
    <citation type="submission" date="2017-09" db="EMBL/GenBank/DDBJ databases">
        <authorList>
            <person name="Varghese N."/>
            <person name="Submissions S."/>
        </authorList>
    </citation>
    <scope>NUCLEOTIDE SEQUENCE [LARGE SCALE GENOMIC DNA]</scope>
    <source>
        <strain evidence="2">CGMCC 1.8913</strain>
    </source>
</reference>
<organism evidence="1 2">
    <name type="scientific">Terribacillus aidingensis</name>
    <dbReference type="NCBI Taxonomy" id="586416"/>
    <lineage>
        <taxon>Bacteria</taxon>
        <taxon>Bacillati</taxon>
        <taxon>Bacillota</taxon>
        <taxon>Bacilli</taxon>
        <taxon>Bacillales</taxon>
        <taxon>Bacillaceae</taxon>
        <taxon>Terribacillus</taxon>
    </lineage>
</organism>
<dbReference type="Proteomes" id="UP000219356">
    <property type="component" value="Unassembled WGS sequence"/>
</dbReference>
<protein>
    <submittedName>
        <fullName evidence="1">YwpF-like protein</fullName>
    </submittedName>
</protein>
<dbReference type="Pfam" id="PF14183">
    <property type="entry name" value="YwpF"/>
    <property type="match status" value="1"/>
</dbReference>
<dbReference type="RefSeq" id="WP_097040143.1">
    <property type="nucleotide sequence ID" value="NZ_OBEK01000002.1"/>
</dbReference>
<keyword evidence="2" id="KW-1185">Reference proteome</keyword>
<accession>A0A285NJL0</accession>
<dbReference type="InterPro" id="IPR025573">
    <property type="entry name" value="YwpF"/>
</dbReference>